<comment type="similarity">
    <text evidence="1">Belongs to the SIMIBI class G3E GTPase family. HypB/HupM subfamily.</text>
</comment>
<dbReference type="Pfam" id="PF02492">
    <property type="entry name" value="cobW"/>
    <property type="match status" value="1"/>
</dbReference>
<evidence type="ECO:0000313" key="10">
    <source>
        <dbReference type="Proteomes" id="UP001596990"/>
    </source>
</evidence>
<dbReference type="RefSeq" id="WP_386056840.1">
    <property type="nucleotide sequence ID" value="NZ_JBHTKL010000001.1"/>
</dbReference>
<dbReference type="InterPro" id="IPR004392">
    <property type="entry name" value="Hyd_mat_HypB"/>
</dbReference>
<name>A0ABW3KXL6_9BACI</name>
<keyword evidence="5" id="KW-0378">Hydrolase</keyword>
<proteinExistence type="inferred from homology"/>
<keyword evidence="3" id="KW-0479">Metal-binding</keyword>
<keyword evidence="2" id="KW-0533">Nickel</keyword>
<keyword evidence="7" id="KW-0342">GTP-binding</keyword>
<keyword evidence="10" id="KW-1185">Reference proteome</keyword>
<evidence type="ECO:0000313" key="9">
    <source>
        <dbReference type="EMBL" id="MFD1018380.1"/>
    </source>
</evidence>
<evidence type="ECO:0000259" key="8">
    <source>
        <dbReference type="Pfam" id="PF02492"/>
    </source>
</evidence>
<dbReference type="InterPro" id="IPR027417">
    <property type="entry name" value="P-loop_NTPase"/>
</dbReference>
<evidence type="ECO:0000256" key="1">
    <source>
        <dbReference type="ARBA" id="ARBA00006211"/>
    </source>
</evidence>
<dbReference type="Gene3D" id="3.40.50.300">
    <property type="entry name" value="P-loop containing nucleotide triphosphate hydrolases"/>
    <property type="match status" value="1"/>
</dbReference>
<evidence type="ECO:0000256" key="3">
    <source>
        <dbReference type="ARBA" id="ARBA00022723"/>
    </source>
</evidence>
<dbReference type="CDD" id="cd05390">
    <property type="entry name" value="HypB"/>
    <property type="match status" value="1"/>
</dbReference>
<dbReference type="InterPro" id="IPR003495">
    <property type="entry name" value="CobW/HypB/UreG_nucleotide-bd"/>
</dbReference>
<dbReference type="PANTHER" id="PTHR30134:SF2">
    <property type="entry name" value="HYDROGENASE MATURATION FACTOR HYPB"/>
    <property type="match status" value="1"/>
</dbReference>
<sequence length="227" mass="25502">MNKHITLGHNVLKHNMEYADKNRSRFQENNVYTLNLISSPGSGKTTFLEKTIGQLKDDLEIGVIEGDIATTIDAERIASMNVKAVQINTHGACHLDAKMVEEVLTHFSLEDTDLLVVENVGNLVCPAEFDLGEHAKIVILSTTEGSEKVQKYPNVFAQADVIILNKIDLLPYVSFELSRFRSDIQQINPDATVFEVSSINGLGMGRWTKWLTENWVEHTQIKGFDWT</sequence>
<comment type="caution">
    <text evidence="9">The sequence shown here is derived from an EMBL/GenBank/DDBJ whole genome shotgun (WGS) entry which is preliminary data.</text>
</comment>
<organism evidence="9 10">
    <name type="scientific">Thalassobacillus hwangdonensis</name>
    <dbReference type="NCBI Taxonomy" id="546108"/>
    <lineage>
        <taxon>Bacteria</taxon>
        <taxon>Bacillati</taxon>
        <taxon>Bacillota</taxon>
        <taxon>Bacilli</taxon>
        <taxon>Bacillales</taxon>
        <taxon>Bacillaceae</taxon>
        <taxon>Thalassobacillus</taxon>
    </lineage>
</organism>
<evidence type="ECO:0000256" key="5">
    <source>
        <dbReference type="ARBA" id="ARBA00022801"/>
    </source>
</evidence>
<dbReference type="PANTHER" id="PTHR30134">
    <property type="entry name" value="HYDROGENASE PROTEIN ASSEMBLY PROTEIN, NICKEL CHAPERONE"/>
    <property type="match status" value="1"/>
</dbReference>
<keyword evidence="4" id="KW-0547">Nucleotide-binding</keyword>
<dbReference type="PIRSF" id="PIRSF005624">
    <property type="entry name" value="Ni-bind_GTPase"/>
    <property type="match status" value="1"/>
</dbReference>
<evidence type="ECO:0000256" key="2">
    <source>
        <dbReference type="ARBA" id="ARBA00022596"/>
    </source>
</evidence>
<evidence type="ECO:0000256" key="6">
    <source>
        <dbReference type="ARBA" id="ARBA00022833"/>
    </source>
</evidence>
<feature type="domain" description="CobW/HypB/UreG nucleotide-binding" evidence="8">
    <location>
        <begin position="36"/>
        <end position="194"/>
    </location>
</feature>
<gene>
    <name evidence="9" type="primary">hypB</name>
    <name evidence="9" type="ORF">ACFQ2J_04120</name>
</gene>
<reference evidence="10" key="1">
    <citation type="journal article" date="2019" name="Int. J. Syst. Evol. Microbiol.">
        <title>The Global Catalogue of Microorganisms (GCM) 10K type strain sequencing project: providing services to taxonomists for standard genome sequencing and annotation.</title>
        <authorList>
            <consortium name="The Broad Institute Genomics Platform"/>
            <consortium name="The Broad Institute Genome Sequencing Center for Infectious Disease"/>
            <person name="Wu L."/>
            <person name="Ma J."/>
        </authorList>
    </citation>
    <scope>NUCLEOTIDE SEQUENCE [LARGE SCALE GENOMIC DNA]</scope>
    <source>
        <strain evidence="10">CCUG 56607</strain>
    </source>
</reference>
<dbReference type="NCBIfam" id="TIGR00073">
    <property type="entry name" value="hypB"/>
    <property type="match status" value="1"/>
</dbReference>
<dbReference type="Proteomes" id="UP001596990">
    <property type="component" value="Unassembled WGS sequence"/>
</dbReference>
<evidence type="ECO:0000256" key="7">
    <source>
        <dbReference type="ARBA" id="ARBA00023134"/>
    </source>
</evidence>
<dbReference type="EMBL" id="JBHTKL010000001">
    <property type="protein sequence ID" value="MFD1018380.1"/>
    <property type="molecule type" value="Genomic_DNA"/>
</dbReference>
<evidence type="ECO:0000256" key="4">
    <source>
        <dbReference type="ARBA" id="ARBA00022741"/>
    </source>
</evidence>
<accession>A0ABW3KXL6</accession>
<protein>
    <submittedName>
        <fullName evidence="9">Hydrogenase nickel incorporation protein HypB</fullName>
    </submittedName>
</protein>
<dbReference type="SUPFAM" id="SSF52540">
    <property type="entry name" value="P-loop containing nucleoside triphosphate hydrolases"/>
    <property type="match status" value="1"/>
</dbReference>
<keyword evidence="6" id="KW-0862">Zinc</keyword>